<feature type="region of interest" description="Disordered" evidence="1">
    <location>
        <begin position="1"/>
        <end position="61"/>
    </location>
</feature>
<comment type="caution">
    <text evidence="2">The sequence shown here is derived from an EMBL/GenBank/DDBJ whole genome shotgun (WGS) entry which is preliminary data.</text>
</comment>
<name>A0A4U0SDR8_9ACTN</name>
<keyword evidence="3" id="KW-1185">Reference proteome</keyword>
<evidence type="ECO:0000313" key="3">
    <source>
        <dbReference type="Proteomes" id="UP000305778"/>
    </source>
</evidence>
<dbReference type="Proteomes" id="UP000305778">
    <property type="component" value="Unassembled WGS sequence"/>
</dbReference>
<proteinExistence type="predicted"/>
<dbReference type="EMBL" id="SUMC01000040">
    <property type="protein sequence ID" value="TKA06327.1"/>
    <property type="molecule type" value="Genomic_DNA"/>
</dbReference>
<reference evidence="2 3" key="1">
    <citation type="submission" date="2019-04" db="EMBL/GenBank/DDBJ databases">
        <title>Streptomyces oryziradicis sp. nov., a novel actinomycete isolated from rhizosphere soil of rice (Oryza sativa L.).</title>
        <authorList>
            <person name="Li C."/>
        </authorList>
    </citation>
    <scope>NUCLEOTIDE SEQUENCE [LARGE SCALE GENOMIC DNA]</scope>
    <source>
        <strain evidence="2 3">NEAU-C40</strain>
    </source>
</reference>
<evidence type="ECO:0000313" key="2">
    <source>
        <dbReference type="EMBL" id="TKA06327.1"/>
    </source>
</evidence>
<evidence type="ECO:0000256" key="1">
    <source>
        <dbReference type="SAM" id="MobiDB-lite"/>
    </source>
</evidence>
<accession>A0A4U0SDR8</accession>
<dbReference type="AlphaFoldDB" id="A0A4U0SDR8"/>
<gene>
    <name evidence="2" type="ORF">FCI23_32275</name>
</gene>
<sequence>MDRDREDETGPQAPDPDPDARREPSTHQLRLFLVLAEEPHFGRPPTGLPDQPEYAMGPFTR</sequence>
<protein>
    <submittedName>
        <fullName evidence="2">Uncharacterized protein</fullName>
    </submittedName>
</protein>
<organism evidence="2 3">
    <name type="scientific">Actinacidiphila oryziradicis</name>
    <dbReference type="NCBI Taxonomy" id="2571141"/>
    <lineage>
        <taxon>Bacteria</taxon>
        <taxon>Bacillati</taxon>
        <taxon>Actinomycetota</taxon>
        <taxon>Actinomycetes</taxon>
        <taxon>Kitasatosporales</taxon>
        <taxon>Streptomycetaceae</taxon>
        <taxon>Actinacidiphila</taxon>
    </lineage>
</organism>